<evidence type="ECO:0008006" key="3">
    <source>
        <dbReference type="Google" id="ProtNLM"/>
    </source>
</evidence>
<reference evidence="2" key="1">
    <citation type="submission" date="2021-02" db="EMBL/GenBank/DDBJ databases">
        <title>Psilocybe cubensis genome.</title>
        <authorList>
            <person name="Mckernan K.J."/>
            <person name="Crawford S."/>
            <person name="Trippe A."/>
            <person name="Kane L.T."/>
            <person name="Mclaughlin S."/>
        </authorList>
    </citation>
    <scope>NUCLEOTIDE SEQUENCE [LARGE SCALE GENOMIC DNA]</scope>
    <source>
        <strain evidence="2">MGC-MH-2018</strain>
    </source>
</reference>
<protein>
    <recommendedName>
        <fullName evidence="3">Carbohydrate-binding module family 67 protein</fullName>
    </recommendedName>
</protein>
<sequence>MLKGILALCAVAAHVAVVAALDFTGAQWIWIPGRAADGVTYPPGNATFRRDYYPPAGKTPLSANILVTVDNVFTFWVNGNKIGTGDDFRNAHRYCVPLVADCNVFAIEGQNVPTGTASNAGNAAGAIAAIQVRYTDGYTETIVTDSEWHAIAGAPAGFEQVAYDDSNWPAPFVQGPLTTGPWNKPPNVINIPPEAQDPGPDLTAATWIWTNEVKGGNAPIGGRAFRKVVTLPPGELADTITMDIVADNEYTLYINGRVAGSGRSFQQAQRYQVNFIPSNTVTIAVYANNDGGPASLLASGQIRGCACGCGNTAVVNTDSSWKFSTAVPSPAGFINPGFDDSKWGQAVGEGAYGVAPWGKVALPTGNTAQNGPITDLGAPNAPPASVVS</sequence>
<evidence type="ECO:0000256" key="1">
    <source>
        <dbReference type="SAM" id="SignalP"/>
    </source>
</evidence>
<dbReference type="Gene3D" id="2.60.120.260">
    <property type="entry name" value="Galactose-binding domain-like"/>
    <property type="match status" value="2"/>
</dbReference>
<comment type="caution">
    <text evidence="2">The sequence shown here is derived from an EMBL/GenBank/DDBJ whole genome shotgun (WGS) entry which is preliminary data.</text>
</comment>
<evidence type="ECO:0000313" key="2">
    <source>
        <dbReference type="EMBL" id="KAG5166810.1"/>
    </source>
</evidence>
<dbReference type="AlphaFoldDB" id="A0A8H7XS31"/>
<dbReference type="EMBL" id="JAFIQS010000008">
    <property type="protein sequence ID" value="KAG5166810.1"/>
    <property type="molecule type" value="Genomic_DNA"/>
</dbReference>
<gene>
    <name evidence="2" type="ORF">JR316_008900</name>
</gene>
<organism evidence="2">
    <name type="scientific">Psilocybe cubensis</name>
    <name type="common">Psychedelic mushroom</name>
    <name type="synonym">Stropharia cubensis</name>
    <dbReference type="NCBI Taxonomy" id="181762"/>
    <lineage>
        <taxon>Eukaryota</taxon>
        <taxon>Fungi</taxon>
        <taxon>Dikarya</taxon>
        <taxon>Basidiomycota</taxon>
        <taxon>Agaricomycotina</taxon>
        <taxon>Agaricomycetes</taxon>
        <taxon>Agaricomycetidae</taxon>
        <taxon>Agaricales</taxon>
        <taxon>Agaricineae</taxon>
        <taxon>Strophariaceae</taxon>
        <taxon>Psilocybe</taxon>
    </lineage>
</organism>
<feature type="signal peptide" evidence="1">
    <location>
        <begin position="1"/>
        <end position="20"/>
    </location>
</feature>
<keyword evidence="1" id="KW-0732">Signal</keyword>
<feature type="chain" id="PRO_5034740352" description="Carbohydrate-binding module family 67 protein" evidence="1">
    <location>
        <begin position="21"/>
        <end position="388"/>
    </location>
</feature>
<proteinExistence type="predicted"/>
<name>A0A8H7XS31_PSICU</name>
<accession>A0A8H7XS31</accession>